<organism evidence="7 8">
    <name type="scientific">Podospora australis</name>
    <dbReference type="NCBI Taxonomy" id="1536484"/>
    <lineage>
        <taxon>Eukaryota</taxon>
        <taxon>Fungi</taxon>
        <taxon>Dikarya</taxon>
        <taxon>Ascomycota</taxon>
        <taxon>Pezizomycotina</taxon>
        <taxon>Sordariomycetes</taxon>
        <taxon>Sordariomycetidae</taxon>
        <taxon>Sordariales</taxon>
        <taxon>Podosporaceae</taxon>
        <taxon>Podospora</taxon>
    </lineage>
</organism>
<feature type="compositionally biased region" description="Polar residues" evidence="5">
    <location>
        <begin position="616"/>
        <end position="633"/>
    </location>
</feature>
<sequence>MALPQPEKALNNVCSVIFENTLYTYSADAFQSLNLEPGSEWEVLPQGEKVTGGVCVGAATGAFFVVGGKGQTGGYQGLQKYTYATKKWETVQLTTPDLKDRTGHSAAYLPSTDSIVVYGGGQGDSSGPSSQTFTVDAAPPNAIFSFQSWAPPAVKPILLPWSTSEAVMVGGSADNTQVFLFSRERGWENSGATLAAPIPKDTSAIQAVLMTGDDGSKSLVSFDMSVSPNLVSRTVLFSAPGIPAVASTPVRKRTTRRGERKRAEALTLSNWPAYNSTLAPKATRSNFGLAQNPDGMVVIAGGNDDDVLCMFDARANSWQNATAMLGQIRLLSVESSTSLSSSSTTSTSTTLSSITTSTTSPSITSDGVAAATATETPTETAAPVAATGGSGPGLNTILGAVLGSVFGLALILGLLYFCLKRRQRQQAHAEAGHLRRASGASSTEKEMGFAKDSMTRGQPHPGVYRGHQSSDSKSSFSSLAILMGRNDNKPKLPGLGRGPSNGSKRDSGDSVFRAFKSTISKPILPEVTQPTRQQSIRVPTRDEKGVSFATDTAEPRPRNLTTTADQQGRRSSGWNRYWSGGSALNLLGFGNGNTNANATNANNTNNNSKRTTLSSERSSNYSQQGHRITQDSVTVPRLQIYEPRLSFSRVTSHSPTIASHGNSNLKLNEGMSAQIETQRPVSALSEGSMSAYSSGIPESVHEAWDPTAANRPWGLERQGSSYTGVYVTPLAPASQGTKPAVAEPSRKQPSPVRDDMSWLNLG</sequence>
<dbReference type="InterPro" id="IPR051694">
    <property type="entry name" value="Immunoregulatory_rcpt-like"/>
</dbReference>
<feature type="transmembrane region" description="Helical" evidence="6">
    <location>
        <begin position="397"/>
        <end position="419"/>
    </location>
</feature>
<protein>
    <recommendedName>
        <fullName evidence="9">Pre-mRNA splicing factor CLF1</fullName>
    </recommendedName>
</protein>
<evidence type="ECO:0000313" key="7">
    <source>
        <dbReference type="EMBL" id="KAK4190552.1"/>
    </source>
</evidence>
<proteinExistence type="predicted"/>
<evidence type="ECO:0000256" key="5">
    <source>
        <dbReference type="SAM" id="MobiDB-lite"/>
    </source>
</evidence>
<comment type="subcellular location">
    <subcellularLocation>
        <location evidence="1">Membrane</location>
        <topology evidence="1">Single-pass membrane protein</topology>
    </subcellularLocation>
</comment>
<name>A0AAN7ALK5_9PEZI</name>
<feature type="compositionally biased region" description="Low complexity" evidence="5">
    <location>
        <begin position="469"/>
        <end position="478"/>
    </location>
</feature>
<feature type="region of interest" description="Disordered" evidence="5">
    <location>
        <begin position="726"/>
        <end position="762"/>
    </location>
</feature>
<evidence type="ECO:0000313" key="8">
    <source>
        <dbReference type="Proteomes" id="UP001302126"/>
    </source>
</evidence>
<dbReference type="PANTHER" id="PTHR15549:SF26">
    <property type="entry name" value="AXIAL BUDDING PATTERN PROTEIN 2-RELATED"/>
    <property type="match status" value="1"/>
</dbReference>
<dbReference type="GO" id="GO:0016020">
    <property type="term" value="C:membrane"/>
    <property type="evidence" value="ECO:0007669"/>
    <property type="project" value="UniProtKB-SubCell"/>
</dbReference>
<dbReference type="AlphaFoldDB" id="A0AAN7ALK5"/>
<keyword evidence="4 6" id="KW-0472">Membrane</keyword>
<evidence type="ECO:0000256" key="1">
    <source>
        <dbReference type="ARBA" id="ARBA00004167"/>
    </source>
</evidence>
<feature type="region of interest" description="Disordered" evidence="5">
    <location>
        <begin position="528"/>
        <end position="573"/>
    </location>
</feature>
<dbReference type="InterPro" id="IPR015915">
    <property type="entry name" value="Kelch-typ_b-propeller"/>
</dbReference>
<reference evidence="7" key="2">
    <citation type="submission" date="2023-05" db="EMBL/GenBank/DDBJ databases">
        <authorList>
            <consortium name="Lawrence Berkeley National Laboratory"/>
            <person name="Steindorff A."/>
            <person name="Hensen N."/>
            <person name="Bonometti L."/>
            <person name="Westerberg I."/>
            <person name="Brannstrom I.O."/>
            <person name="Guillou S."/>
            <person name="Cros-Aarteil S."/>
            <person name="Calhoun S."/>
            <person name="Haridas S."/>
            <person name="Kuo A."/>
            <person name="Mondo S."/>
            <person name="Pangilinan J."/>
            <person name="Riley R."/>
            <person name="Labutti K."/>
            <person name="Andreopoulos B."/>
            <person name="Lipzen A."/>
            <person name="Chen C."/>
            <person name="Yanf M."/>
            <person name="Daum C."/>
            <person name="Ng V."/>
            <person name="Clum A."/>
            <person name="Ohm R."/>
            <person name="Martin F."/>
            <person name="Silar P."/>
            <person name="Natvig D."/>
            <person name="Lalanne C."/>
            <person name="Gautier V."/>
            <person name="Ament-Velasquez S.L."/>
            <person name="Kruys A."/>
            <person name="Hutchinson M.I."/>
            <person name="Powell A.J."/>
            <person name="Barry K."/>
            <person name="Miller A.N."/>
            <person name="Grigoriev I.V."/>
            <person name="Debuchy R."/>
            <person name="Gladieux P."/>
            <person name="Thoren M.H."/>
            <person name="Johannesson H."/>
        </authorList>
    </citation>
    <scope>NUCLEOTIDE SEQUENCE</scope>
    <source>
        <strain evidence="7">PSN309</strain>
    </source>
</reference>
<dbReference type="SUPFAM" id="SSF50965">
    <property type="entry name" value="Galactose oxidase, central domain"/>
    <property type="match status" value="1"/>
</dbReference>
<evidence type="ECO:0000256" key="3">
    <source>
        <dbReference type="ARBA" id="ARBA00022989"/>
    </source>
</evidence>
<feature type="compositionally biased region" description="Polar residues" evidence="5">
    <location>
        <begin position="528"/>
        <end position="537"/>
    </location>
</feature>
<reference evidence="7" key="1">
    <citation type="journal article" date="2023" name="Mol. Phylogenet. Evol.">
        <title>Genome-scale phylogeny and comparative genomics of the fungal order Sordariales.</title>
        <authorList>
            <person name="Hensen N."/>
            <person name="Bonometti L."/>
            <person name="Westerberg I."/>
            <person name="Brannstrom I.O."/>
            <person name="Guillou S."/>
            <person name="Cros-Aarteil S."/>
            <person name="Calhoun S."/>
            <person name="Haridas S."/>
            <person name="Kuo A."/>
            <person name="Mondo S."/>
            <person name="Pangilinan J."/>
            <person name="Riley R."/>
            <person name="LaButti K."/>
            <person name="Andreopoulos B."/>
            <person name="Lipzen A."/>
            <person name="Chen C."/>
            <person name="Yan M."/>
            <person name="Daum C."/>
            <person name="Ng V."/>
            <person name="Clum A."/>
            <person name="Steindorff A."/>
            <person name="Ohm R.A."/>
            <person name="Martin F."/>
            <person name="Silar P."/>
            <person name="Natvig D.O."/>
            <person name="Lalanne C."/>
            <person name="Gautier V."/>
            <person name="Ament-Velasquez S.L."/>
            <person name="Kruys A."/>
            <person name="Hutchinson M.I."/>
            <person name="Powell A.J."/>
            <person name="Barry K."/>
            <person name="Miller A.N."/>
            <person name="Grigoriev I.V."/>
            <person name="Debuchy R."/>
            <person name="Gladieux P."/>
            <person name="Hiltunen Thoren M."/>
            <person name="Johannesson H."/>
        </authorList>
    </citation>
    <scope>NUCLEOTIDE SEQUENCE</scope>
    <source>
        <strain evidence="7">PSN309</strain>
    </source>
</reference>
<keyword evidence="2 6" id="KW-0812">Transmembrane</keyword>
<evidence type="ECO:0008006" key="9">
    <source>
        <dbReference type="Google" id="ProtNLM"/>
    </source>
</evidence>
<dbReference type="GO" id="GO:0071944">
    <property type="term" value="C:cell periphery"/>
    <property type="evidence" value="ECO:0007669"/>
    <property type="project" value="UniProtKB-ARBA"/>
</dbReference>
<dbReference type="PANTHER" id="PTHR15549">
    <property type="entry name" value="PAIRED IMMUNOGLOBULIN-LIKE TYPE 2 RECEPTOR"/>
    <property type="match status" value="1"/>
</dbReference>
<evidence type="ECO:0000256" key="2">
    <source>
        <dbReference type="ARBA" id="ARBA00022692"/>
    </source>
</evidence>
<accession>A0AAN7ALK5</accession>
<dbReference type="Proteomes" id="UP001302126">
    <property type="component" value="Unassembled WGS sequence"/>
</dbReference>
<feature type="region of interest" description="Disordered" evidence="5">
    <location>
        <begin position="430"/>
        <end position="509"/>
    </location>
</feature>
<gene>
    <name evidence="7" type="ORF">QBC35DRAFT_72559</name>
</gene>
<evidence type="ECO:0000256" key="6">
    <source>
        <dbReference type="SAM" id="Phobius"/>
    </source>
</evidence>
<feature type="compositionally biased region" description="Low complexity" evidence="5">
    <location>
        <begin position="595"/>
        <end position="615"/>
    </location>
</feature>
<feature type="compositionally biased region" description="Polar residues" evidence="5">
    <location>
        <begin position="559"/>
        <end position="573"/>
    </location>
</feature>
<comment type="caution">
    <text evidence="7">The sequence shown here is derived from an EMBL/GenBank/DDBJ whole genome shotgun (WGS) entry which is preliminary data.</text>
</comment>
<keyword evidence="3 6" id="KW-1133">Transmembrane helix</keyword>
<dbReference type="EMBL" id="MU864365">
    <property type="protein sequence ID" value="KAK4190552.1"/>
    <property type="molecule type" value="Genomic_DNA"/>
</dbReference>
<feature type="region of interest" description="Disordered" evidence="5">
    <location>
        <begin position="338"/>
        <end position="386"/>
    </location>
</feature>
<dbReference type="InterPro" id="IPR011043">
    <property type="entry name" value="Gal_Oxase/kelch_b-propeller"/>
</dbReference>
<keyword evidence="8" id="KW-1185">Reference proteome</keyword>
<evidence type="ECO:0000256" key="4">
    <source>
        <dbReference type="ARBA" id="ARBA00023136"/>
    </source>
</evidence>
<dbReference type="Gene3D" id="2.120.10.80">
    <property type="entry name" value="Kelch-type beta propeller"/>
    <property type="match status" value="1"/>
</dbReference>
<feature type="region of interest" description="Disordered" evidence="5">
    <location>
        <begin position="595"/>
        <end position="633"/>
    </location>
</feature>